<evidence type="ECO:0000256" key="11">
    <source>
        <dbReference type="ARBA" id="ARBA00023136"/>
    </source>
</evidence>
<dbReference type="InterPro" id="IPR050732">
    <property type="entry name" value="Beta-glucan_modifiers"/>
</dbReference>
<dbReference type="Gene3D" id="3.20.20.80">
    <property type="entry name" value="Glycosidases"/>
    <property type="match status" value="2"/>
</dbReference>
<evidence type="ECO:0000256" key="9">
    <source>
        <dbReference type="ARBA" id="ARBA00022729"/>
    </source>
</evidence>
<dbReference type="Proteomes" id="UP001479436">
    <property type="component" value="Unassembled WGS sequence"/>
</dbReference>
<keyword evidence="20" id="KW-1133">Transmembrane helix</keyword>
<dbReference type="PANTHER" id="PTHR16631:SF17">
    <property type="entry name" value="GLUCAN ENDO-1,3-BETA-GLUCOSIDASE BTGC"/>
    <property type="match status" value="1"/>
</dbReference>
<keyword evidence="10" id="KW-0378">Hydrolase</keyword>
<dbReference type="EC" id="3.2.1.39" evidence="5"/>
<evidence type="ECO:0000256" key="14">
    <source>
        <dbReference type="ARBA" id="ARBA00023316"/>
    </source>
</evidence>
<keyword evidence="11 20" id="KW-0472">Membrane</keyword>
<keyword evidence="9" id="KW-0732">Signal</keyword>
<keyword evidence="12" id="KW-0325">Glycoprotein</keyword>
<feature type="transmembrane region" description="Helical" evidence="20">
    <location>
        <begin position="12"/>
        <end position="36"/>
    </location>
</feature>
<evidence type="ECO:0000256" key="15">
    <source>
        <dbReference type="ARBA" id="ARBA00023326"/>
    </source>
</evidence>
<dbReference type="EMBL" id="JASJQH010007225">
    <property type="protein sequence ID" value="KAK9712283.1"/>
    <property type="molecule type" value="Genomic_DNA"/>
</dbReference>
<name>A0ABR2W0E3_9FUNG</name>
<sequence>MNMMARKISPGARNISIGVAVVIVLAVMGGLLGYFLTRGNRFLDSSPLNSTTLDPSLHKSFWGIDYTPLNAQFPICGSKQQDITEDIKVLSQLTSRLRLYGMDCNQAEFTLQAIQDLKVDVKVVLTVWVDGNSTTYQRQSQDLFNTIKRFGPQHIYGISVGNEAFFRKEISHQELYSHISDVRQQLKGLGYNIPVTTSDLGSNYTPELMNHVDFSLANIHPYFAGTLVSDAANWTLNYFQQNIVVPSKAAGRQAIISEVGWPTKGDPERGAVASMANLQYFLDNFLCQANSQGIEYFWFEALDEPWKTQQFTVLEGNWGLLTTDRKLKAKIPNCPIS</sequence>
<comment type="subcellular location">
    <subcellularLocation>
        <location evidence="3">Cell membrane</location>
        <topology evidence="3">Single-pass type II membrane protein</topology>
    </subcellularLocation>
    <subcellularLocation>
        <location evidence="2">Secreted</location>
        <location evidence="2">Cell wall</location>
    </subcellularLocation>
</comment>
<evidence type="ECO:0000256" key="5">
    <source>
        <dbReference type="ARBA" id="ARBA00012780"/>
    </source>
</evidence>
<protein>
    <recommendedName>
        <fullName evidence="5">glucan endo-1,3-beta-D-glucosidase</fullName>
        <ecNumber evidence="5">3.2.1.39</ecNumber>
    </recommendedName>
    <alternativeName>
        <fullName evidence="18">Endo-1,3-beta-glucanase btgC</fullName>
    </alternativeName>
    <alternativeName>
        <fullName evidence="17">Laminarinase btgC</fullName>
    </alternativeName>
</protein>
<evidence type="ECO:0000256" key="1">
    <source>
        <dbReference type="ARBA" id="ARBA00000382"/>
    </source>
</evidence>
<proteinExistence type="inferred from homology"/>
<evidence type="ECO:0000313" key="22">
    <source>
        <dbReference type="Proteomes" id="UP001479436"/>
    </source>
</evidence>
<evidence type="ECO:0000256" key="13">
    <source>
        <dbReference type="ARBA" id="ARBA00023277"/>
    </source>
</evidence>
<keyword evidence="13" id="KW-0119">Carbohydrate metabolism</keyword>
<accession>A0ABR2W0E3</accession>
<evidence type="ECO:0000256" key="6">
    <source>
        <dbReference type="ARBA" id="ARBA00022475"/>
    </source>
</evidence>
<comment type="function">
    <text evidence="16">Glucanases play a role in cell expansion during growth, in cell-cell fusion during mating, and in spore release during sporulation. This enzyme may be involved in beta-glucan degradation. Active on laminarin and lichenan.</text>
</comment>
<evidence type="ECO:0000256" key="17">
    <source>
        <dbReference type="ARBA" id="ARBA00042373"/>
    </source>
</evidence>
<evidence type="ECO:0000256" key="7">
    <source>
        <dbReference type="ARBA" id="ARBA00022512"/>
    </source>
</evidence>
<evidence type="ECO:0000256" key="12">
    <source>
        <dbReference type="ARBA" id="ARBA00023180"/>
    </source>
</evidence>
<keyword evidence="20" id="KW-0812">Transmembrane</keyword>
<gene>
    <name evidence="21" type="ORF">K7432_007240</name>
</gene>
<evidence type="ECO:0000313" key="21">
    <source>
        <dbReference type="EMBL" id="KAK9712283.1"/>
    </source>
</evidence>
<keyword evidence="15" id="KW-0624">Polysaccharide degradation</keyword>
<comment type="caution">
    <text evidence="21">The sequence shown here is derived from an EMBL/GenBank/DDBJ whole genome shotgun (WGS) entry which is preliminary data.</text>
</comment>
<dbReference type="InterPro" id="IPR000490">
    <property type="entry name" value="Glyco_hydro_17"/>
</dbReference>
<dbReference type="SUPFAM" id="SSF51445">
    <property type="entry name" value="(Trans)glycosidases"/>
    <property type="match status" value="1"/>
</dbReference>
<dbReference type="InterPro" id="IPR017853">
    <property type="entry name" value="GH"/>
</dbReference>
<keyword evidence="22" id="KW-1185">Reference proteome</keyword>
<keyword evidence="14" id="KW-0961">Cell wall biogenesis/degradation</keyword>
<dbReference type="PANTHER" id="PTHR16631">
    <property type="entry name" value="GLUCAN 1,3-BETA-GLUCOSIDASE"/>
    <property type="match status" value="1"/>
</dbReference>
<comment type="similarity">
    <text evidence="4 19">Belongs to the glycosyl hydrolase 17 family.</text>
</comment>
<keyword evidence="8" id="KW-0964">Secreted</keyword>
<evidence type="ECO:0000256" key="10">
    <source>
        <dbReference type="ARBA" id="ARBA00022801"/>
    </source>
</evidence>
<comment type="catalytic activity">
    <reaction evidence="1">
        <text>Hydrolysis of (1-&gt;3)-beta-D-glucosidic linkages in (1-&gt;3)-beta-D-glucans.</text>
        <dbReference type="EC" id="3.2.1.39"/>
    </reaction>
</comment>
<keyword evidence="6" id="KW-1003">Cell membrane</keyword>
<evidence type="ECO:0000256" key="4">
    <source>
        <dbReference type="ARBA" id="ARBA00008773"/>
    </source>
</evidence>
<evidence type="ECO:0000256" key="16">
    <source>
        <dbReference type="ARBA" id="ARBA00037649"/>
    </source>
</evidence>
<keyword evidence="7" id="KW-0134">Cell wall</keyword>
<reference evidence="21 22" key="1">
    <citation type="submission" date="2023-04" db="EMBL/GenBank/DDBJ databases">
        <title>Genome of Basidiobolus ranarum AG-B5.</title>
        <authorList>
            <person name="Stajich J.E."/>
            <person name="Carter-House D."/>
            <person name="Gryganskyi A."/>
        </authorList>
    </citation>
    <scope>NUCLEOTIDE SEQUENCE [LARGE SCALE GENOMIC DNA]</scope>
    <source>
        <strain evidence="21 22">AG-B5</strain>
    </source>
</reference>
<organism evidence="21 22">
    <name type="scientific">Basidiobolus ranarum</name>
    <dbReference type="NCBI Taxonomy" id="34480"/>
    <lineage>
        <taxon>Eukaryota</taxon>
        <taxon>Fungi</taxon>
        <taxon>Fungi incertae sedis</taxon>
        <taxon>Zoopagomycota</taxon>
        <taxon>Entomophthoromycotina</taxon>
        <taxon>Basidiobolomycetes</taxon>
        <taxon>Basidiobolales</taxon>
        <taxon>Basidiobolaceae</taxon>
        <taxon>Basidiobolus</taxon>
    </lineage>
</organism>
<evidence type="ECO:0000256" key="20">
    <source>
        <dbReference type="SAM" id="Phobius"/>
    </source>
</evidence>
<evidence type="ECO:0000256" key="18">
    <source>
        <dbReference type="ARBA" id="ARBA00043078"/>
    </source>
</evidence>
<dbReference type="Pfam" id="PF00332">
    <property type="entry name" value="Glyco_hydro_17"/>
    <property type="match status" value="1"/>
</dbReference>
<evidence type="ECO:0000256" key="19">
    <source>
        <dbReference type="RuleBase" id="RU004335"/>
    </source>
</evidence>
<evidence type="ECO:0000256" key="3">
    <source>
        <dbReference type="ARBA" id="ARBA00004401"/>
    </source>
</evidence>
<evidence type="ECO:0000256" key="8">
    <source>
        <dbReference type="ARBA" id="ARBA00022525"/>
    </source>
</evidence>
<evidence type="ECO:0000256" key="2">
    <source>
        <dbReference type="ARBA" id="ARBA00004191"/>
    </source>
</evidence>